<evidence type="ECO:0000313" key="1">
    <source>
        <dbReference type="EMBL" id="SFZ82109.1"/>
    </source>
</evidence>
<reference evidence="1 2" key="1">
    <citation type="submission" date="2016-11" db="EMBL/GenBank/DDBJ databases">
        <authorList>
            <person name="Jaros S."/>
            <person name="Januszkiewicz K."/>
            <person name="Wedrychowicz H."/>
        </authorList>
    </citation>
    <scope>NUCLEOTIDE SEQUENCE [LARGE SCALE GENOMIC DNA]</scope>
    <source>
        <strain evidence="1">NCIMB 2154T</strain>
    </source>
</reference>
<dbReference type="Pfam" id="PF08907">
    <property type="entry name" value="DUF1853"/>
    <property type="match status" value="1"/>
</dbReference>
<dbReference type="InterPro" id="IPR015003">
    <property type="entry name" value="DUF1853"/>
</dbReference>
<dbReference type="OrthoDB" id="1466769at2"/>
<dbReference type="AlphaFoldDB" id="A0A2H1EAA1"/>
<keyword evidence="2" id="KW-1185">Reference proteome</keyword>
<sequence>MPQKSKELQYQYEGFLQTPFLWQGKGVFGITQYETPNINTHKFTTQIPKKPRLGKLVERFVSFELQQQKTIDILIENVQIQQEKRTLGELDCLLLKNQLPIHLEIIYKFYLYDATVGNTEMEHWISPNRKDSLIQKLTKLKEKQLPLLYHPQTAPLLKKLQLKASHIQQQVYFKAQLFTPLNNTPTLQNINNKCLSGFYINIDALQQFSNSKFYIPSKHNWLTSPHTQVKWLSFNEYTLQINHYLQEKKAPLCWLKKANGQLLKFFVVWW</sequence>
<dbReference type="KEGG" id="tmar:MARIT_1446"/>
<dbReference type="STRING" id="1349785.GCA_000509405_00517"/>
<dbReference type="EMBL" id="LT634361">
    <property type="protein sequence ID" value="SFZ82109.1"/>
    <property type="molecule type" value="Genomic_DNA"/>
</dbReference>
<protein>
    <recommendedName>
        <fullName evidence="3">DUF1853 family protein</fullName>
    </recommendedName>
</protein>
<proteinExistence type="predicted"/>
<accession>A0A2H1EAA1</accession>
<gene>
    <name evidence="1" type="ORF">MARIT_1446</name>
</gene>
<dbReference type="RefSeq" id="WP_100211130.1">
    <property type="nucleotide sequence ID" value="NZ_CP138495.1"/>
</dbReference>
<evidence type="ECO:0000313" key="2">
    <source>
        <dbReference type="Proteomes" id="UP000231564"/>
    </source>
</evidence>
<evidence type="ECO:0008006" key="3">
    <source>
        <dbReference type="Google" id="ProtNLM"/>
    </source>
</evidence>
<dbReference type="Proteomes" id="UP000231564">
    <property type="component" value="Chromosome MARIT"/>
</dbReference>
<organism evidence="1 2">
    <name type="scientific">Tenacibaculum maritimum NCIMB 2154</name>
    <dbReference type="NCBI Taxonomy" id="1349785"/>
    <lineage>
        <taxon>Bacteria</taxon>
        <taxon>Pseudomonadati</taxon>
        <taxon>Bacteroidota</taxon>
        <taxon>Flavobacteriia</taxon>
        <taxon>Flavobacteriales</taxon>
        <taxon>Flavobacteriaceae</taxon>
        <taxon>Tenacibaculum</taxon>
    </lineage>
</organism>
<dbReference type="GeneID" id="47722965"/>
<name>A0A2H1EAA1_9FLAO</name>